<keyword evidence="2 5" id="KW-0808">Transferase</keyword>
<evidence type="ECO:0000256" key="6">
    <source>
        <dbReference type="SAM" id="MobiDB-lite"/>
    </source>
</evidence>
<dbReference type="PRINTS" id="PR00094">
    <property type="entry name" value="ADENYLTKNASE"/>
</dbReference>
<evidence type="ECO:0000256" key="3">
    <source>
        <dbReference type="ARBA" id="ARBA00022741"/>
    </source>
</evidence>
<feature type="compositionally biased region" description="Gly residues" evidence="6">
    <location>
        <begin position="368"/>
        <end position="381"/>
    </location>
</feature>
<dbReference type="AlphaFoldDB" id="D7FQE8"/>
<dbReference type="InterPro" id="IPR006259">
    <property type="entry name" value="Adenyl_kin_sub"/>
</dbReference>
<feature type="signal peptide" evidence="7">
    <location>
        <begin position="1"/>
        <end position="20"/>
    </location>
</feature>
<dbReference type="InterPro" id="IPR036193">
    <property type="entry name" value="ADK_active_lid_dom_sf"/>
</dbReference>
<evidence type="ECO:0000256" key="1">
    <source>
        <dbReference type="ARBA" id="ARBA00007220"/>
    </source>
</evidence>
<name>D7FQE8_ECTSI</name>
<evidence type="ECO:0000256" key="2">
    <source>
        <dbReference type="ARBA" id="ARBA00022679"/>
    </source>
</evidence>
<comment type="similarity">
    <text evidence="1 5">Belongs to the adenylate kinase family.</text>
</comment>
<dbReference type="NCBIfam" id="TIGR01351">
    <property type="entry name" value="adk"/>
    <property type="match status" value="1"/>
</dbReference>
<dbReference type="InterPro" id="IPR027417">
    <property type="entry name" value="P-loop_NTPase"/>
</dbReference>
<dbReference type="EMBL" id="FN648375">
    <property type="protein sequence ID" value="CBJ48480.1"/>
    <property type="molecule type" value="Genomic_DNA"/>
</dbReference>
<reference evidence="8 9" key="1">
    <citation type="journal article" date="2010" name="Nature">
        <title>The Ectocarpus genome and the independent evolution of multicellularity in brown algae.</title>
        <authorList>
            <person name="Cock J.M."/>
            <person name="Sterck L."/>
            <person name="Rouze P."/>
            <person name="Scornet D."/>
            <person name="Allen A.E."/>
            <person name="Amoutzias G."/>
            <person name="Anthouard V."/>
            <person name="Artiguenave F."/>
            <person name="Aury J.M."/>
            <person name="Badger J.H."/>
            <person name="Beszteri B."/>
            <person name="Billiau K."/>
            <person name="Bonnet E."/>
            <person name="Bothwell J.H."/>
            <person name="Bowler C."/>
            <person name="Boyen C."/>
            <person name="Brownlee C."/>
            <person name="Carrano C.J."/>
            <person name="Charrier B."/>
            <person name="Cho G.Y."/>
            <person name="Coelho S.M."/>
            <person name="Collen J."/>
            <person name="Corre E."/>
            <person name="Da Silva C."/>
            <person name="Delage L."/>
            <person name="Delaroque N."/>
            <person name="Dittami S.M."/>
            <person name="Doulbeau S."/>
            <person name="Elias M."/>
            <person name="Farnham G."/>
            <person name="Gachon C.M."/>
            <person name="Gschloessl B."/>
            <person name="Heesch S."/>
            <person name="Jabbari K."/>
            <person name="Jubin C."/>
            <person name="Kawai H."/>
            <person name="Kimura K."/>
            <person name="Kloareg B."/>
            <person name="Kupper F.C."/>
            <person name="Lang D."/>
            <person name="Le Bail A."/>
            <person name="Leblanc C."/>
            <person name="Lerouge P."/>
            <person name="Lohr M."/>
            <person name="Lopez P.J."/>
            <person name="Martens C."/>
            <person name="Maumus F."/>
            <person name="Michel G."/>
            <person name="Miranda-Saavedra D."/>
            <person name="Morales J."/>
            <person name="Moreau H."/>
            <person name="Motomura T."/>
            <person name="Nagasato C."/>
            <person name="Napoli C.A."/>
            <person name="Nelson D.R."/>
            <person name="Nyvall-Collen P."/>
            <person name="Peters A.F."/>
            <person name="Pommier C."/>
            <person name="Potin P."/>
            <person name="Poulain J."/>
            <person name="Quesneville H."/>
            <person name="Read B."/>
            <person name="Rensing S.A."/>
            <person name="Ritter A."/>
            <person name="Rousvoal S."/>
            <person name="Samanta M."/>
            <person name="Samson G."/>
            <person name="Schroeder D.C."/>
            <person name="Segurens B."/>
            <person name="Strittmatter M."/>
            <person name="Tonon T."/>
            <person name="Tregear J.W."/>
            <person name="Valentin K."/>
            <person name="von Dassow P."/>
            <person name="Yamagishi T."/>
            <person name="Van de Peer Y."/>
            <person name="Wincker P."/>
        </authorList>
    </citation>
    <scope>NUCLEOTIDE SEQUENCE [LARGE SCALE GENOMIC DNA]</scope>
    <source>
        <strain evidence="9">Ec32 / CCAP1310/4</strain>
    </source>
</reference>
<dbReference type="CDD" id="cd01428">
    <property type="entry name" value="ADK"/>
    <property type="match status" value="1"/>
</dbReference>
<dbReference type="HAMAP" id="MF_00235">
    <property type="entry name" value="Adenylate_kinase_Adk"/>
    <property type="match status" value="1"/>
</dbReference>
<dbReference type="GO" id="GO:0004017">
    <property type="term" value="F:AMP kinase activity"/>
    <property type="evidence" value="ECO:0007669"/>
    <property type="project" value="UniProtKB-EC"/>
</dbReference>
<dbReference type="Pfam" id="PF00406">
    <property type="entry name" value="ADK"/>
    <property type="match status" value="1"/>
</dbReference>
<keyword evidence="7" id="KW-0732">Signal</keyword>
<evidence type="ECO:0000313" key="9">
    <source>
        <dbReference type="Proteomes" id="UP000002630"/>
    </source>
</evidence>
<dbReference type="PANTHER" id="PTHR23359">
    <property type="entry name" value="NUCLEOTIDE KINASE"/>
    <property type="match status" value="1"/>
</dbReference>
<dbReference type="OrthoDB" id="439792at2759"/>
<keyword evidence="9" id="KW-1185">Reference proteome</keyword>
<feature type="compositionally biased region" description="Polar residues" evidence="6">
    <location>
        <begin position="55"/>
        <end position="64"/>
    </location>
</feature>
<dbReference type="eggNOG" id="KOG3078">
    <property type="taxonomic scope" value="Eukaryota"/>
</dbReference>
<dbReference type="Proteomes" id="UP000002630">
    <property type="component" value="Linkage Group LG02"/>
</dbReference>
<organism evidence="8 9">
    <name type="scientific">Ectocarpus siliculosus</name>
    <name type="common">Brown alga</name>
    <name type="synonym">Conferva siliculosa</name>
    <dbReference type="NCBI Taxonomy" id="2880"/>
    <lineage>
        <taxon>Eukaryota</taxon>
        <taxon>Sar</taxon>
        <taxon>Stramenopiles</taxon>
        <taxon>Ochrophyta</taxon>
        <taxon>PX clade</taxon>
        <taxon>Phaeophyceae</taxon>
        <taxon>Ectocarpales</taxon>
        <taxon>Ectocarpaceae</taxon>
        <taxon>Ectocarpus</taxon>
    </lineage>
</organism>
<protein>
    <submittedName>
        <fullName evidence="8">Adenylate kinase</fullName>
        <ecNumber evidence="8">2.7.4.3</ecNumber>
    </submittedName>
</protein>
<proteinExistence type="inferred from homology"/>
<dbReference type="InterPro" id="IPR000850">
    <property type="entry name" value="Adenylat/UMP-CMP_kin"/>
</dbReference>
<dbReference type="InParanoid" id="D7FQE8"/>
<dbReference type="EC" id="2.7.4.3" evidence="8"/>
<feature type="compositionally biased region" description="Basic residues" evidence="6">
    <location>
        <begin position="357"/>
        <end position="367"/>
    </location>
</feature>
<evidence type="ECO:0000256" key="7">
    <source>
        <dbReference type="SAM" id="SignalP"/>
    </source>
</evidence>
<dbReference type="SUPFAM" id="SSF52540">
    <property type="entry name" value="P-loop containing nucleoside triphosphate hydrolases"/>
    <property type="match status" value="1"/>
</dbReference>
<dbReference type="SUPFAM" id="SSF57774">
    <property type="entry name" value="Microbial and mitochondrial ADK, insert 'zinc finger' domain"/>
    <property type="match status" value="1"/>
</dbReference>
<keyword evidence="3" id="KW-0547">Nucleotide-binding</keyword>
<feature type="region of interest" description="Disordered" evidence="6">
    <location>
        <begin position="53"/>
        <end position="74"/>
    </location>
</feature>
<keyword evidence="4 5" id="KW-0418">Kinase</keyword>
<dbReference type="InterPro" id="IPR033690">
    <property type="entry name" value="Adenylat_kinase_CS"/>
</dbReference>
<evidence type="ECO:0000256" key="4">
    <source>
        <dbReference type="ARBA" id="ARBA00022777"/>
    </source>
</evidence>
<evidence type="ECO:0000313" key="8">
    <source>
        <dbReference type="EMBL" id="CBJ48480.1"/>
    </source>
</evidence>
<dbReference type="EMBL" id="FN649727">
    <property type="protein sequence ID" value="CBJ48480.1"/>
    <property type="molecule type" value="Genomic_DNA"/>
</dbReference>
<accession>D7FQE8</accession>
<dbReference type="STRING" id="2880.D7FQE8"/>
<dbReference type="GO" id="GO:0005524">
    <property type="term" value="F:ATP binding"/>
    <property type="evidence" value="ECO:0007669"/>
    <property type="project" value="InterPro"/>
</dbReference>
<sequence>MSLGSHALLLLSLLLGSVSASAAADGAASTTPPAATADSAFVPPATTVRSWFGSVPNTRPSAATESPVSARPVPPAAACSPAYKLGTASTWVPATRAASSAISARRSGMAMEAAAGSSPKIIIAGAPASGKGTQCSMIKERYGVVHLSTGDMLRAAVKNQTPVGLEAKGYMDEGKLVPDEVIIGIVKDRLNEDDCKTQGWLLDGFPRTRAQADALAAEGIQANSFLLLNVPDEMLIRRVVGRRLDPDTGDIYHVDFNPPPAEIVDRLIQRADDTAEKAQVRLVQYHSNIAAIRECYEDITCSLDGSVGKEEVFLGITSELDSTLAAAAAIRGGGEGGRVVEEATEPIEGMKPGTSGLRKKPSRRGGRRGGGLGLGEGLGSR</sequence>
<dbReference type="Gene3D" id="3.40.50.300">
    <property type="entry name" value="P-loop containing nucleotide triphosphate hydrolases"/>
    <property type="match status" value="1"/>
</dbReference>
<feature type="chain" id="PRO_5003095828" evidence="7">
    <location>
        <begin position="21"/>
        <end position="381"/>
    </location>
</feature>
<evidence type="ECO:0000256" key="5">
    <source>
        <dbReference type="RuleBase" id="RU003330"/>
    </source>
</evidence>
<gene>
    <name evidence="8" type="primary">ADK</name>
    <name evidence="8" type="ORF">Esi_0002_0315</name>
</gene>
<dbReference type="PROSITE" id="PS00113">
    <property type="entry name" value="ADENYLATE_KINASE"/>
    <property type="match status" value="1"/>
</dbReference>
<feature type="region of interest" description="Disordered" evidence="6">
    <location>
        <begin position="342"/>
        <end position="381"/>
    </location>
</feature>